<reference evidence="2 4" key="2">
    <citation type="submission" date="2019-07" db="EMBL/GenBank/DDBJ databases">
        <title>Genomic Encyclopedia of Type Strains, Phase I: the one thousand microbial genomes (KMG-I) project.</title>
        <authorList>
            <person name="Kyrpides N."/>
        </authorList>
    </citation>
    <scope>NUCLEOTIDE SEQUENCE [LARGE SCALE GENOMIC DNA]</scope>
    <source>
        <strain evidence="2 4">DSM 17909</strain>
    </source>
</reference>
<dbReference type="AlphaFoldDB" id="A0A068QMP0"/>
<gene>
    <name evidence="2" type="ORF">LY16_02626</name>
    <name evidence="1" type="ORF">XDD1_0022</name>
</gene>
<protein>
    <recommendedName>
        <fullName evidence="5">DUF4276 family protein</fullName>
    </recommendedName>
</protein>
<dbReference type="EMBL" id="VNHN01000048">
    <property type="protein sequence ID" value="TYP01949.1"/>
    <property type="molecule type" value="Genomic_DNA"/>
</dbReference>
<proteinExistence type="predicted"/>
<organism evidence="1 3">
    <name type="scientific">Xenorhabdus doucetiae</name>
    <dbReference type="NCBI Taxonomy" id="351671"/>
    <lineage>
        <taxon>Bacteria</taxon>
        <taxon>Pseudomonadati</taxon>
        <taxon>Pseudomonadota</taxon>
        <taxon>Gammaproteobacteria</taxon>
        <taxon>Enterobacterales</taxon>
        <taxon>Morganellaceae</taxon>
        <taxon>Xenorhabdus</taxon>
    </lineage>
</organism>
<name>A0A068QMP0_9GAMM</name>
<accession>A0A068QMP0</accession>
<dbReference type="RefSeq" id="WP_045967683.1">
    <property type="nucleotide sequence ID" value="NZ_CAWMED010000001.1"/>
</dbReference>
<evidence type="ECO:0008006" key="5">
    <source>
        <dbReference type="Google" id="ProtNLM"/>
    </source>
</evidence>
<dbReference type="EMBL" id="FO704550">
    <property type="protein sequence ID" value="CDG15736.1"/>
    <property type="molecule type" value="Genomic_DNA"/>
</dbReference>
<evidence type="ECO:0000313" key="1">
    <source>
        <dbReference type="EMBL" id="CDG15736.1"/>
    </source>
</evidence>
<dbReference type="Proteomes" id="UP000032721">
    <property type="component" value="Chromosome"/>
</dbReference>
<evidence type="ECO:0000313" key="3">
    <source>
        <dbReference type="Proteomes" id="UP000032721"/>
    </source>
</evidence>
<dbReference type="Proteomes" id="UP000324170">
    <property type="component" value="Unassembled WGS sequence"/>
</dbReference>
<dbReference type="STRING" id="351671.XDD1_0022"/>
<dbReference type="HOGENOM" id="CLU_1432530_0_0_6"/>
<evidence type="ECO:0000313" key="2">
    <source>
        <dbReference type="EMBL" id="TYP01949.1"/>
    </source>
</evidence>
<keyword evidence="4" id="KW-1185">Reference proteome</keyword>
<reference evidence="1 3" key="1">
    <citation type="submission" date="2013-07" db="EMBL/GenBank/DDBJ databases">
        <authorList>
            <person name="Genoscope - CEA"/>
        </authorList>
    </citation>
    <scope>NUCLEOTIDE SEQUENCE [LARGE SCALE GENOMIC DNA]</scope>
    <source>
        <strain evidence="1">FRM16</strain>
        <strain evidence="3">FRM16 / DSM 17909</strain>
    </source>
</reference>
<dbReference type="KEGG" id="xdo:XDD1_0022"/>
<evidence type="ECO:0000313" key="4">
    <source>
        <dbReference type="Proteomes" id="UP000324170"/>
    </source>
</evidence>
<dbReference type="OrthoDB" id="3034946at2"/>
<sequence length="191" mass="21469">MVKVGFIVEGASESIIISSPNFKAFLYAHGYELVTPVVDAEGGGNLLPKYIESFIDRLQKAGAEKICILTDLEEANSPNEVRTRIAHDDIDICFIAVKALEAWFLADTEAMKIWLNEDAFFEEHPEATQGMPWERLRELGRQPGKRGPANKVSFAKKMVNYYGFKVDNAAQHPNCHSVRELTEYFEADNAN</sequence>